<name>A0A2N6CUY3_9GAMM</name>
<evidence type="ECO:0000256" key="3">
    <source>
        <dbReference type="ARBA" id="ARBA00022448"/>
    </source>
</evidence>
<evidence type="ECO:0000256" key="2">
    <source>
        <dbReference type="ARBA" id="ARBA00005337"/>
    </source>
</evidence>
<accession>A0A2N6CUY3</accession>
<evidence type="ECO:0000313" key="10">
    <source>
        <dbReference type="Proteomes" id="UP000235015"/>
    </source>
</evidence>
<dbReference type="EMBL" id="PKUN01000022">
    <property type="protein sequence ID" value="PLX60945.1"/>
    <property type="molecule type" value="Genomic_DNA"/>
</dbReference>
<organism evidence="9 10">
    <name type="scientific">Sedimenticola selenatireducens</name>
    <dbReference type="NCBI Taxonomy" id="191960"/>
    <lineage>
        <taxon>Bacteria</taxon>
        <taxon>Pseudomonadati</taxon>
        <taxon>Pseudomonadota</taxon>
        <taxon>Gammaproteobacteria</taxon>
        <taxon>Chromatiales</taxon>
        <taxon>Sedimenticolaceae</taxon>
        <taxon>Sedimenticola</taxon>
    </lineage>
</organism>
<dbReference type="AlphaFoldDB" id="A0A2N6CUY3"/>
<dbReference type="GO" id="GO:0005506">
    <property type="term" value="F:iron ion binding"/>
    <property type="evidence" value="ECO:0007669"/>
    <property type="project" value="UniProtKB-UniRule"/>
</dbReference>
<evidence type="ECO:0000256" key="4">
    <source>
        <dbReference type="ARBA" id="ARBA00022723"/>
    </source>
</evidence>
<comment type="cofactor">
    <cofactor evidence="1 7">
        <name>Fe(3+)</name>
        <dbReference type="ChEBI" id="CHEBI:29034"/>
    </cofactor>
</comment>
<reference evidence="9 10" key="1">
    <citation type="submission" date="2017-11" db="EMBL/GenBank/DDBJ databases">
        <title>Genome-resolved metagenomics identifies genetic mobility, metabolic interactions, and unexpected diversity in perchlorate-reducing communities.</title>
        <authorList>
            <person name="Barnum T.P."/>
            <person name="Figueroa I.A."/>
            <person name="Carlstrom C.I."/>
            <person name="Lucas L.N."/>
            <person name="Engelbrektson A.L."/>
            <person name="Coates J.D."/>
        </authorList>
    </citation>
    <scope>NUCLEOTIDE SEQUENCE [LARGE SCALE GENOMIC DNA]</scope>
    <source>
        <strain evidence="9">BM301</strain>
    </source>
</reference>
<gene>
    <name evidence="9" type="ORF">C0630_12825</name>
</gene>
<protein>
    <recommendedName>
        <fullName evidence="7">Rubredoxin</fullName>
    </recommendedName>
</protein>
<evidence type="ECO:0000256" key="5">
    <source>
        <dbReference type="ARBA" id="ARBA00022982"/>
    </source>
</evidence>
<dbReference type="PROSITE" id="PS50903">
    <property type="entry name" value="RUBREDOXIN_LIKE"/>
    <property type="match status" value="1"/>
</dbReference>
<dbReference type="PANTHER" id="PTHR47627">
    <property type="entry name" value="RUBREDOXIN"/>
    <property type="match status" value="1"/>
</dbReference>
<dbReference type="Gene3D" id="2.20.28.10">
    <property type="match status" value="1"/>
</dbReference>
<dbReference type="InterPro" id="IPR024934">
    <property type="entry name" value="Rubredoxin-like_dom"/>
</dbReference>
<dbReference type="Pfam" id="PF00301">
    <property type="entry name" value="Rubredoxin"/>
    <property type="match status" value="1"/>
</dbReference>
<evidence type="ECO:0000256" key="7">
    <source>
        <dbReference type="RuleBase" id="RU003820"/>
    </source>
</evidence>
<evidence type="ECO:0000313" key="9">
    <source>
        <dbReference type="EMBL" id="PLX60945.1"/>
    </source>
</evidence>
<dbReference type="InterPro" id="IPR024935">
    <property type="entry name" value="Rubredoxin_dom"/>
</dbReference>
<evidence type="ECO:0000256" key="1">
    <source>
        <dbReference type="ARBA" id="ARBA00001965"/>
    </source>
</evidence>
<dbReference type="GO" id="GO:0009055">
    <property type="term" value="F:electron transfer activity"/>
    <property type="evidence" value="ECO:0007669"/>
    <property type="project" value="TreeGrafter"/>
</dbReference>
<comment type="caution">
    <text evidence="9">The sequence shown here is derived from an EMBL/GenBank/DDBJ whole genome shotgun (WGS) entry which is preliminary data.</text>
</comment>
<dbReference type="InterPro" id="IPR050526">
    <property type="entry name" value="Rubredoxin_ET"/>
</dbReference>
<keyword evidence="3" id="KW-0813">Transport</keyword>
<dbReference type="SUPFAM" id="SSF57802">
    <property type="entry name" value="Rubredoxin-like"/>
    <property type="match status" value="1"/>
</dbReference>
<feature type="domain" description="Rubredoxin-like" evidence="8">
    <location>
        <begin position="20"/>
        <end position="71"/>
    </location>
</feature>
<dbReference type="STRING" id="1111735.GCA_000428045_00103"/>
<keyword evidence="6 7" id="KW-0408">Iron</keyword>
<evidence type="ECO:0000256" key="6">
    <source>
        <dbReference type="ARBA" id="ARBA00023004"/>
    </source>
</evidence>
<comment type="similarity">
    <text evidence="2 7">Belongs to the rubredoxin family.</text>
</comment>
<dbReference type="GO" id="GO:0043448">
    <property type="term" value="P:alkane catabolic process"/>
    <property type="evidence" value="ECO:0007669"/>
    <property type="project" value="TreeGrafter"/>
</dbReference>
<sequence length="72" mass="8049">MSAAFFAGSYGGSADKLNDESRLECKICWYVYDPVEGDPYWQIPPGTAFSKLPADWSCPNCDGRKDDFMVMP</sequence>
<dbReference type="PANTHER" id="PTHR47627:SF1">
    <property type="entry name" value="RUBREDOXIN-1-RELATED"/>
    <property type="match status" value="1"/>
</dbReference>
<dbReference type="PROSITE" id="PS00202">
    <property type="entry name" value="RUBREDOXIN"/>
    <property type="match status" value="1"/>
</dbReference>
<dbReference type="InterPro" id="IPR018527">
    <property type="entry name" value="Rubredoxin_Fe_BS"/>
</dbReference>
<dbReference type="RefSeq" id="WP_029131740.1">
    <property type="nucleotide sequence ID" value="NZ_CAXXYC010000004.1"/>
</dbReference>
<dbReference type="PRINTS" id="PR00163">
    <property type="entry name" value="RUBREDOXIN"/>
</dbReference>
<proteinExistence type="inferred from homology"/>
<dbReference type="Proteomes" id="UP000235015">
    <property type="component" value="Unassembled WGS sequence"/>
</dbReference>
<keyword evidence="4 7" id="KW-0479">Metal-binding</keyword>
<keyword evidence="5 7" id="KW-0249">Electron transport</keyword>
<dbReference type="CDD" id="cd00730">
    <property type="entry name" value="rubredoxin"/>
    <property type="match status" value="1"/>
</dbReference>
<evidence type="ECO:0000259" key="8">
    <source>
        <dbReference type="PROSITE" id="PS50903"/>
    </source>
</evidence>